<gene>
    <name evidence="2" type="ORF">C1T31_10425</name>
</gene>
<dbReference type="Proteomes" id="UP000236641">
    <property type="component" value="Unassembled WGS sequence"/>
</dbReference>
<name>A0A2K1DX11_9FLAO</name>
<dbReference type="OrthoDB" id="9771991at2"/>
<evidence type="ECO:0000313" key="3">
    <source>
        <dbReference type="Proteomes" id="UP000236641"/>
    </source>
</evidence>
<protein>
    <recommendedName>
        <fullName evidence="4">Porin</fullName>
    </recommendedName>
</protein>
<dbReference type="AlphaFoldDB" id="A0A2K1DX11"/>
<evidence type="ECO:0008006" key="4">
    <source>
        <dbReference type="Google" id="ProtNLM"/>
    </source>
</evidence>
<feature type="signal peptide" evidence="1">
    <location>
        <begin position="1"/>
        <end position="21"/>
    </location>
</feature>
<evidence type="ECO:0000313" key="2">
    <source>
        <dbReference type="EMBL" id="PNQ72562.1"/>
    </source>
</evidence>
<sequence>MKKTLWLLAMFTFASTGMVFSQGAPDYTGGMKVKLNEDGTKYFRIISWAQFWAQHNSDRPLDANGNEQSDLDFSIRRARVLMYAQLNKKFLILTHFGLNSLNGDNLSPTGKGDSAQLFFHDVWGEYTVYKDYISIGGGLHYWNGISRANNQSTLNMMTLDNTRQAWATIGLSDQFARHMGVYFKGKFGKLQYRLAINDAITNNLQASAVPVNGGDAIYSGRRLLGSKEAGRTYAGYFDFNFFDQESNFLPYKVGTYLGGKRVFNVGAGFFLHPKGAVTANNFGILEGQDVAIFAVDAFYDAPIGDNGSAITAYGLFQTNDYGDNYTLGQTYETGNMFHAHVGYVIPTQKSTKIQPYLHYTNRSIDAINDNANQFGIGANAYFSGHHSKLTLEYQNTKYGNNDSVGTVTLQAMIYL</sequence>
<dbReference type="EMBL" id="POWF01000007">
    <property type="protein sequence ID" value="PNQ72562.1"/>
    <property type="molecule type" value="Genomic_DNA"/>
</dbReference>
<keyword evidence="1" id="KW-0732">Signal</keyword>
<proteinExistence type="predicted"/>
<keyword evidence="3" id="KW-1185">Reference proteome</keyword>
<evidence type="ECO:0000256" key="1">
    <source>
        <dbReference type="SAM" id="SignalP"/>
    </source>
</evidence>
<organism evidence="2 3">
    <name type="scientific">Hanstruepera neustonica</name>
    <dbReference type="NCBI Taxonomy" id="1445657"/>
    <lineage>
        <taxon>Bacteria</taxon>
        <taxon>Pseudomonadati</taxon>
        <taxon>Bacteroidota</taxon>
        <taxon>Flavobacteriia</taxon>
        <taxon>Flavobacteriales</taxon>
        <taxon>Flavobacteriaceae</taxon>
        <taxon>Hanstruepera</taxon>
    </lineage>
</organism>
<reference evidence="2 3" key="1">
    <citation type="submission" date="2018-01" db="EMBL/GenBank/DDBJ databases">
        <title>The draft genome of Hanstruepera neustonica JCM19743.</title>
        <authorList>
            <person name="He R.-H."/>
            <person name="Du Z.-J."/>
        </authorList>
    </citation>
    <scope>NUCLEOTIDE SEQUENCE [LARGE SCALE GENOMIC DNA]</scope>
    <source>
        <strain evidence="2 3">JCM19743</strain>
    </source>
</reference>
<dbReference type="RefSeq" id="WP_103052443.1">
    <property type="nucleotide sequence ID" value="NZ_POWF01000007.1"/>
</dbReference>
<feature type="chain" id="PRO_5014436266" description="Porin" evidence="1">
    <location>
        <begin position="22"/>
        <end position="415"/>
    </location>
</feature>
<comment type="caution">
    <text evidence="2">The sequence shown here is derived from an EMBL/GenBank/DDBJ whole genome shotgun (WGS) entry which is preliminary data.</text>
</comment>
<accession>A0A2K1DX11</accession>